<evidence type="ECO:0000313" key="3">
    <source>
        <dbReference type="EMBL" id="EQD68855.1"/>
    </source>
</evidence>
<dbReference type="InterPro" id="IPR014059">
    <property type="entry name" value="TraI/TrwC_relax"/>
</dbReference>
<feature type="non-terminal residue" evidence="3">
    <location>
        <position position="337"/>
    </location>
</feature>
<dbReference type="Pfam" id="PF08751">
    <property type="entry name" value="TrwC"/>
    <property type="match status" value="1"/>
</dbReference>
<evidence type="ECO:0000259" key="2">
    <source>
        <dbReference type="Pfam" id="PF08751"/>
    </source>
</evidence>
<reference evidence="3" key="1">
    <citation type="submission" date="2013-08" db="EMBL/GenBank/DDBJ databases">
        <authorList>
            <person name="Mendez C."/>
            <person name="Richter M."/>
            <person name="Ferrer M."/>
            <person name="Sanchez J."/>
        </authorList>
    </citation>
    <scope>NUCLEOTIDE SEQUENCE</scope>
</reference>
<feature type="compositionally biased region" description="Low complexity" evidence="1">
    <location>
        <begin position="326"/>
        <end position="337"/>
    </location>
</feature>
<dbReference type="AlphaFoldDB" id="T1CKP0"/>
<comment type="caution">
    <text evidence="3">The sequence shown here is derived from an EMBL/GenBank/DDBJ whole genome shotgun (WGS) entry which is preliminary data.</text>
</comment>
<feature type="region of interest" description="Disordered" evidence="1">
    <location>
        <begin position="278"/>
        <end position="301"/>
    </location>
</feature>
<feature type="domain" description="TrwC relaxase" evidence="2">
    <location>
        <begin position="2"/>
        <end position="200"/>
    </location>
</feature>
<proteinExistence type="predicted"/>
<name>T1CKP0_9ZZZZ</name>
<dbReference type="SUPFAM" id="SSF55464">
    <property type="entry name" value="Origin of replication-binding domain, RBD-like"/>
    <property type="match status" value="1"/>
</dbReference>
<feature type="compositionally biased region" description="Basic and acidic residues" evidence="1">
    <location>
        <begin position="290"/>
        <end position="301"/>
    </location>
</feature>
<dbReference type="EMBL" id="AUZY01003525">
    <property type="protein sequence ID" value="EQD68855.1"/>
    <property type="molecule type" value="Genomic_DNA"/>
</dbReference>
<feature type="region of interest" description="Disordered" evidence="1">
    <location>
        <begin position="318"/>
        <end position="337"/>
    </location>
</feature>
<gene>
    <name evidence="3" type="ORF">B1B_05563</name>
</gene>
<dbReference type="NCBIfam" id="NF041492">
    <property type="entry name" value="MobF"/>
    <property type="match status" value="1"/>
</dbReference>
<accession>T1CKP0</accession>
<protein>
    <submittedName>
        <fullName evidence="3">TrwC protein</fullName>
    </submittedName>
</protein>
<organism evidence="3">
    <name type="scientific">mine drainage metagenome</name>
    <dbReference type="NCBI Taxonomy" id="410659"/>
    <lineage>
        <taxon>unclassified sequences</taxon>
        <taxon>metagenomes</taxon>
        <taxon>ecological metagenomes</taxon>
    </lineage>
</organism>
<dbReference type="NCBIfam" id="TIGR02686">
    <property type="entry name" value="relax_trwC"/>
    <property type="match status" value="1"/>
</dbReference>
<reference evidence="3" key="2">
    <citation type="journal article" date="2014" name="ISME J.">
        <title>Microbial stratification in low pH oxic and suboxic macroscopic growths along an acid mine drainage.</title>
        <authorList>
            <person name="Mendez-Garcia C."/>
            <person name="Mesa V."/>
            <person name="Sprenger R.R."/>
            <person name="Richter M."/>
            <person name="Diez M.S."/>
            <person name="Solano J."/>
            <person name="Bargiela R."/>
            <person name="Golyshina O.V."/>
            <person name="Manteca A."/>
            <person name="Ramos J.L."/>
            <person name="Gallego J.R."/>
            <person name="Llorente I."/>
            <person name="Martins Dos Santos V.A."/>
            <person name="Jensen O.N."/>
            <person name="Pelaez A.I."/>
            <person name="Sanchez J."/>
            <person name="Ferrer M."/>
        </authorList>
    </citation>
    <scope>NUCLEOTIDE SEQUENCE</scope>
</reference>
<dbReference type="InterPro" id="IPR014862">
    <property type="entry name" value="TrwC"/>
</dbReference>
<sequence length="337" mass="36425">MSIAALTGDDRLVAAHDAAVHAALSHLEQHAIVTRQRGENGEYVWKQGDGMTAAVFRHTTSRNADPQLHSHCVIANVTRDPETGAWRSLDSRELYAAQAEANAIYMNTLAHGAREAGYTVDWAINDKGHPSFELREVPESLREAWSSRKAEIDAALEARGLSRATASADEKQVATLATRAPKTVEDRAALAADWRTTAREHGFEPEQRPQGRVLQAAARAAAADTAVHRAVEHLAERDARFSVRDLVHEARIASQGQAGEKELGAAIARAQQAGELQARRTWGRAAGGQRDWREGHTTREGVATERSLLGHAAALVREGNSRIGEAPGAARPAAARQ</sequence>
<evidence type="ECO:0000256" key="1">
    <source>
        <dbReference type="SAM" id="MobiDB-lite"/>
    </source>
</evidence>